<name>A0ABU9Q490_9BURK</name>
<proteinExistence type="predicted"/>
<evidence type="ECO:0000313" key="3">
    <source>
        <dbReference type="Proteomes" id="UP001494588"/>
    </source>
</evidence>
<reference evidence="2 3" key="1">
    <citation type="submission" date="2024-01" db="EMBL/GenBank/DDBJ databases">
        <title>The diversity of rhizobia nodulating Mimosa spp. in eleven states of Brazil covering several biomes is determined by host plant, location, and edaphic factors.</title>
        <authorList>
            <person name="Rouws L."/>
            <person name="Barauna A."/>
            <person name="Beukes C."/>
            <person name="De Faria S.M."/>
            <person name="Gross E."/>
            <person name="Dos Reis Junior F.B."/>
            <person name="Simon M."/>
            <person name="Maluk M."/>
            <person name="Odee D.W."/>
            <person name="Kenicer G."/>
            <person name="Young J.P.W."/>
            <person name="Reis V.M."/>
            <person name="Zilli J."/>
            <person name="James E.K."/>
        </authorList>
    </citation>
    <scope>NUCLEOTIDE SEQUENCE [LARGE SCALE GENOMIC DNA]</scope>
    <source>
        <strain evidence="2 3">JPY77</strain>
    </source>
</reference>
<keyword evidence="1" id="KW-1133">Transmembrane helix</keyword>
<feature type="transmembrane region" description="Helical" evidence="1">
    <location>
        <begin position="35"/>
        <end position="56"/>
    </location>
</feature>
<dbReference type="Proteomes" id="UP001494588">
    <property type="component" value="Unassembled WGS sequence"/>
</dbReference>
<feature type="transmembrane region" description="Helical" evidence="1">
    <location>
        <begin position="62"/>
        <end position="82"/>
    </location>
</feature>
<evidence type="ECO:0000256" key="1">
    <source>
        <dbReference type="SAM" id="Phobius"/>
    </source>
</evidence>
<keyword evidence="1" id="KW-0472">Membrane</keyword>
<sequence length="91" mass="9764">MIPVYVLAALLTLAAVIYAHYEIPRFTRGIVKREVAHAALIITGLLFGATSAFASATPVPHWIAFALGFGIVHVPAAVILLIRTWRGSKPS</sequence>
<dbReference type="RefSeq" id="WP_201648552.1">
    <property type="nucleotide sequence ID" value="NZ_CAJHCS010000002.1"/>
</dbReference>
<organism evidence="2 3">
    <name type="scientific">Paraburkholderia sabiae</name>
    <dbReference type="NCBI Taxonomy" id="273251"/>
    <lineage>
        <taxon>Bacteria</taxon>
        <taxon>Pseudomonadati</taxon>
        <taxon>Pseudomonadota</taxon>
        <taxon>Betaproteobacteria</taxon>
        <taxon>Burkholderiales</taxon>
        <taxon>Burkholderiaceae</taxon>
        <taxon>Paraburkholderia</taxon>
    </lineage>
</organism>
<dbReference type="EMBL" id="JAZHGC010000001">
    <property type="protein sequence ID" value="MEM5284190.1"/>
    <property type="molecule type" value="Genomic_DNA"/>
</dbReference>
<evidence type="ECO:0008006" key="4">
    <source>
        <dbReference type="Google" id="ProtNLM"/>
    </source>
</evidence>
<keyword evidence="1" id="KW-0812">Transmembrane</keyword>
<protein>
    <recommendedName>
        <fullName evidence="4">DUF3325 domain-containing protein</fullName>
    </recommendedName>
</protein>
<gene>
    <name evidence="2" type="ORF">V4C55_00665</name>
</gene>
<evidence type="ECO:0000313" key="2">
    <source>
        <dbReference type="EMBL" id="MEM5284190.1"/>
    </source>
</evidence>
<feature type="transmembrane region" description="Helical" evidence="1">
    <location>
        <begin position="6"/>
        <end position="23"/>
    </location>
</feature>
<keyword evidence="3" id="KW-1185">Reference proteome</keyword>
<comment type="caution">
    <text evidence="2">The sequence shown here is derived from an EMBL/GenBank/DDBJ whole genome shotgun (WGS) entry which is preliminary data.</text>
</comment>
<accession>A0ABU9Q490</accession>